<dbReference type="SUPFAM" id="SSF140931">
    <property type="entry name" value="Fic-like"/>
    <property type="match status" value="1"/>
</dbReference>
<gene>
    <name evidence="3" type="ordered locus">Tresu_0364</name>
</gene>
<dbReference type="InterPro" id="IPR003812">
    <property type="entry name" value="Fido"/>
</dbReference>
<dbReference type="EMBL" id="CP002631">
    <property type="protein sequence ID" value="AEB13320.1"/>
    <property type="molecule type" value="Genomic_DNA"/>
</dbReference>
<dbReference type="RefSeq" id="WP_013700629.1">
    <property type="nucleotide sequence ID" value="NC_015385.1"/>
</dbReference>
<name>F2NV85_TRES6</name>
<dbReference type="AlphaFoldDB" id="F2NV85"/>
<keyword evidence="4" id="KW-1185">Reference proteome</keyword>
<dbReference type="InterPro" id="IPR011204">
    <property type="entry name" value="Virulence_RhuM-like"/>
</dbReference>
<evidence type="ECO:0000313" key="3">
    <source>
        <dbReference type="EMBL" id="AEB13320.1"/>
    </source>
</evidence>
<dbReference type="eggNOG" id="COG3654">
    <property type="taxonomic scope" value="Bacteria"/>
</dbReference>
<dbReference type="PROSITE" id="PS51750">
    <property type="entry name" value="BRO_N"/>
    <property type="match status" value="1"/>
</dbReference>
<dbReference type="HOGENOM" id="CLU_048266_1_0_12"/>
<dbReference type="Gene3D" id="1.20.120.1870">
    <property type="entry name" value="Fic/DOC protein, Fido domain"/>
    <property type="match status" value="1"/>
</dbReference>
<dbReference type="InterPro" id="IPR053737">
    <property type="entry name" value="Type_II_TA_Toxin"/>
</dbReference>
<reference evidence="4" key="2">
    <citation type="submission" date="2011-04" db="EMBL/GenBank/DDBJ databases">
        <title>The complete genome of chromosome of Treponema succinifaciens DSM 2489.</title>
        <authorList>
            <person name="Lucas S."/>
            <person name="Copeland A."/>
            <person name="Lapidus A."/>
            <person name="Bruce D."/>
            <person name="Goodwin L."/>
            <person name="Pitluck S."/>
            <person name="Peters L."/>
            <person name="Kyrpides N."/>
            <person name="Mavromatis K."/>
            <person name="Ivanova N."/>
            <person name="Ovchinnikova G."/>
            <person name="Teshima H."/>
            <person name="Detter J.C."/>
            <person name="Tapia R."/>
            <person name="Han C."/>
            <person name="Land M."/>
            <person name="Hauser L."/>
            <person name="Markowitz V."/>
            <person name="Cheng J.-F."/>
            <person name="Hugenholtz P."/>
            <person name="Woyke T."/>
            <person name="Wu D."/>
            <person name="Gronow S."/>
            <person name="Wellnitz S."/>
            <person name="Brambilla E."/>
            <person name="Klenk H.-P."/>
            <person name="Eisen J.A."/>
        </authorList>
    </citation>
    <scope>NUCLEOTIDE SEQUENCE [LARGE SCALE GENOMIC DNA]</scope>
    <source>
        <strain evidence="4">ATCC 33096 / DSM 2489 / 6091</strain>
    </source>
</reference>
<evidence type="ECO:0000259" key="1">
    <source>
        <dbReference type="PROSITE" id="PS51459"/>
    </source>
</evidence>
<evidence type="ECO:0000259" key="2">
    <source>
        <dbReference type="PROSITE" id="PS51750"/>
    </source>
</evidence>
<feature type="domain" description="Fido" evidence="1">
    <location>
        <begin position="201"/>
        <end position="326"/>
    </location>
</feature>
<dbReference type="Pfam" id="PF02661">
    <property type="entry name" value="Fic"/>
    <property type="match status" value="1"/>
</dbReference>
<accession>F2NV85</accession>
<dbReference type="STRING" id="869209.Tresu_0364"/>
<dbReference type="InterPro" id="IPR036597">
    <property type="entry name" value="Fido-like_dom_sf"/>
</dbReference>
<organism evidence="3 4">
    <name type="scientific">Treponema succinifaciens (strain ATCC 33096 / DSM 2489 / 6091)</name>
    <dbReference type="NCBI Taxonomy" id="869209"/>
    <lineage>
        <taxon>Bacteria</taxon>
        <taxon>Pseudomonadati</taxon>
        <taxon>Spirochaetota</taxon>
        <taxon>Spirochaetia</taxon>
        <taxon>Spirochaetales</taxon>
        <taxon>Treponemataceae</taxon>
        <taxon>Treponema</taxon>
    </lineage>
</organism>
<dbReference type="Pfam" id="PF13310">
    <property type="entry name" value="Virulence_RhuM"/>
    <property type="match status" value="1"/>
</dbReference>
<dbReference type="PROSITE" id="PS51459">
    <property type="entry name" value="FIDO"/>
    <property type="match status" value="1"/>
</dbReference>
<dbReference type="PANTHER" id="PTHR35810:SF1">
    <property type="entry name" value="CYTOPLASMIC PROTEIN"/>
    <property type="match status" value="1"/>
</dbReference>
<evidence type="ECO:0000313" key="4">
    <source>
        <dbReference type="Proteomes" id="UP000006852"/>
    </source>
</evidence>
<dbReference type="Proteomes" id="UP000006852">
    <property type="component" value="Chromosome"/>
</dbReference>
<protein>
    <submittedName>
        <fullName evidence="3">Filamentation induced by cAMP protein Fic</fullName>
    </submittedName>
</protein>
<sequence>MTDLSKGEIKIYEHNGSNQVEVIMQDNSIWLSAEKIGELFDNKDRSTIQRHIKHIYEEDELSKDSTCAFFAQVQMEGTRTVTRNIPYYNLDVILAVGYRVSSKIATGFRKWATDILHQYVVNGYVVNEHLLKKEHEKLITLQTLTNSLAQSIKSKKLENLDDIKKAVNFLQDFSNGLVLLDDFDHGNLDKKGKTESPAQRISENEFLEVINTMKPAFESDVFAVPKDDGFTGAVNNIYQTFGGKELYPTLEEKAAMLLYSITKDHCFHDGNKRIAASCFLYFMQKNNMLYINGKKRIDDDTLFSITLFIAESKTEDMEMFRQIIISILNRSK</sequence>
<dbReference type="GeneID" id="302997580"/>
<dbReference type="PANTHER" id="PTHR35810">
    <property type="entry name" value="CYTOPLASMIC PROTEIN-RELATED"/>
    <property type="match status" value="1"/>
</dbReference>
<dbReference type="eggNOG" id="COG3943">
    <property type="taxonomic scope" value="Bacteria"/>
</dbReference>
<dbReference type="KEGG" id="tsu:Tresu_0364"/>
<reference evidence="3 4" key="1">
    <citation type="journal article" date="2011" name="Stand. Genomic Sci.">
        <title>Complete genome sequence of Treponema succinifaciens type strain (6091).</title>
        <authorList>
            <person name="Han C."/>
            <person name="Gronow S."/>
            <person name="Teshima H."/>
            <person name="Lapidus A."/>
            <person name="Nolan M."/>
            <person name="Lucas S."/>
            <person name="Hammon N."/>
            <person name="Deshpande S."/>
            <person name="Cheng J.F."/>
            <person name="Zeytun A."/>
            <person name="Tapia R."/>
            <person name="Goodwin L."/>
            <person name="Pitluck S."/>
            <person name="Liolios K."/>
            <person name="Pagani I."/>
            <person name="Ivanova N."/>
            <person name="Mavromatis K."/>
            <person name="Mikhailova N."/>
            <person name="Huntemann M."/>
            <person name="Pati A."/>
            <person name="Chen A."/>
            <person name="Palaniappan K."/>
            <person name="Land M."/>
            <person name="Hauser L."/>
            <person name="Brambilla E.M."/>
            <person name="Rohde M."/>
            <person name="Goker M."/>
            <person name="Woyke T."/>
            <person name="Bristow J."/>
            <person name="Eisen J.A."/>
            <person name="Markowitz V."/>
            <person name="Hugenholtz P."/>
            <person name="Kyrpides N.C."/>
            <person name="Klenk H.P."/>
            <person name="Detter J.C."/>
        </authorList>
    </citation>
    <scope>NUCLEOTIDE SEQUENCE [LARGE SCALE GENOMIC DNA]</scope>
    <source>
        <strain evidence="4">ATCC 33096 / DSM 2489 / 6091</strain>
    </source>
</reference>
<feature type="domain" description="Bro-N" evidence="2">
    <location>
        <begin position="1"/>
        <end position="123"/>
    </location>
</feature>
<proteinExistence type="predicted"/>
<dbReference type="InterPro" id="IPR003497">
    <property type="entry name" value="BRO_N_domain"/>
</dbReference>